<feature type="domain" description="Heterokaryon incompatibility" evidence="1">
    <location>
        <begin position="190"/>
        <end position="336"/>
    </location>
</feature>
<dbReference type="STRING" id="576137.A0A1L7XIH3"/>
<evidence type="ECO:0000259" key="1">
    <source>
        <dbReference type="Pfam" id="PF06985"/>
    </source>
</evidence>
<protein>
    <recommendedName>
        <fullName evidence="1">Heterokaryon incompatibility domain-containing protein</fullName>
    </recommendedName>
</protein>
<dbReference type="PANTHER" id="PTHR33112:SF16">
    <property type="entry name" value="HETEROKARYON INCOMPATIBILITY DOMAIN-CONTAINING PROTEIN"/>
    <property type="match status" value="1"/>
</dbReference>
<dbReference type="Proteomes" id="UP000184330">
    <property type="component" value="Unassembled WGS sequence"/>
</dbReference>
<organism evidence="2 3">
    <name type="scientific">Phialocephala subalpina</name>
    <dbReference type="NCBI Taxonomy" id="576137"/>
    <lineage>
        <taxon>Eukaryota</taxon>
        <taxon>Fungi</taxon>
        <taxon>Dikarya</taxon>
        <taxon>Ascomycota</taxon>
        <taxon>Pezizomycotina</taxon>
        <taxon>Leotiomycetes</taxon>
        <taxon>Helotiales</taxon>
        <taxon>Mollisiaceae</taxon>
        <taxon>Phialocephala</taxon>
        <taxon>Phialocephala fortinii species complex</taxon>
    </lineage>
</organism>
<dbReference type="InterPro" id="IPR010730">
    <property type="entry name" value="HET"/>
</dbReference>
<name>A0A1L7XIH3_9HELO</name>
<dbReference type="Pfam" id="PF06985">
    <property type="entry name" value="HET"/>
    <property type="match status" value="1"/>
</dbReference>
<dbReference type="EMBL" id="FJOG01000028">
    <property type="protein sequence ID" value="CZR64824.1"/>
    <property type="molecule type" value="Genomic_DNA"/>
</dbReference>
<dbReference type="PANTHER" id="PTHR33112">
    <property type="entry name" value="DOMAIN PROTEIN, PUTATIVE-RELATED"/>
    <property type="match status" value="1"/>
</dbReference>
<sequence length="635" mass="71504">MPSDANFCKQCLNIFSQPGLRDKIGATHELHTQPIHHTKQAFELAASEGCPLCSMFLEKAKEKSDSSWSKIDPDEPLGIHADAESLVPYAGSPREAGLPAQMADAREKNLQGKINQLHIFGPYPEDIVTLLVVAEPGYNPDPIFSVSKLTHFQTIQLLYMWIEDSILRTGDPIKFEVQLYEPGQHEVGEYIALSYCWGEAQPQQTTRQTLSSKLKEIDKTILPQSIQDAIFVTKKLGYRYLWIDSLCIIQDSDDDKISEIAGMTDIYIKASLTIVASIATKASSGFLSPRSTPSERLKLPFPCPKDSLGEVEVLPTQSRYDDAFEPLNLRGWTLQERMLSRRLLIFGEFEMTWQCQSTQGPVPITKTLWSYHGDPPRLPLELYQIDLPPHLRAPPPPNSAMSQGVLWRRIAEEYSRRQLSFISDRFNAIGGIVSLLQEVWKGEYLAGLWKSTILFTSLWCRVGDADISNEVDAEYLAPSWSWLSIDSTVEFWILESVDADFVSCDVELENPDLPFGRVTSGELTICGGMSPAIEALKFQAFPWKLYLDDGSFELTEEQQNKSLFLLIGVVKSSPAGLILMPVDEGRYTRVGCFTIPHCPSWHKKSPFRYTASEEMTSTGKKRWMCQVGRDNVVII</sequence>
<keyword evidence="3" id="KW-1185">Reference proteome</keyword>
<dbReference type="OrthoDB" id="5125733at2759"/>
<accession>A0A1L7XIH3</accession>
<evidence type="ECO:0000313" key="2">
    <source>
        <dbReference type="EMBL" id="CZR64824.1"/>
    </source>
</evidence>
<gene>
    <name evidence="2" type="ORF">PAC_14723</name>
</gene>
<reference evidence="2 3" key="1">
    <citation type="submission" date="2016-03" db="EMBL/GenBank/DDBJ databases">
        <authorList>
            <person name="Ploux O."/>
        </authorList>
    </citation>
    <scope>NUCLEOTIDE SEQUENCE [LARGE SCALE GENOMIC DNA]</scope>
    <source>
        <strain evidence="2 3">UAMH 11012</strain>
    </source>
</reference>
<proteinExistence type="predicted"/>
<dbReference type="AlphaFoldDB" id="A0A1L7XIH3"/>
<evidence type="ECO:0000313" key="3">
    <source>
        <dbReference type="Proteomes" id="UP000184330"/>
    </source>
</evidence>